<evidence type="ECO:0000256" key="1">
    <source>
        <dbReference type="SAM" id="MobiDB-lite"/>
    </source>
</evidence>
<dbReference type="GeneID" id="92096278"/>
<feature type="region of interest" description="Disordered" evidence="1">
    <location>
        <begin position="1"/>
        <end position="47"/>
    </location>
</feature>
<feature type="compositionally biased region" description="Polar residues" evidence="1">
    <location>
        <begin position="31"/>
        <end position="41"/>
    </location>
</feature>
<evidence type="ECO:0000313" key="3">
    <source>
        <dbReference type="Proteomes" id="UP001480595"/>
    </source>
</evidence>
<dbReference type="RefSeq" id="XP_066712325.1">
    <property type="nucleotide sequence ID" value="XM_066863215.1"/>
</dbReference>
<evidence type="ECO:0000313" key="2">
    <source>
        <dbReference type="EMBL" id="KAK8050076.1"/>
    </source>
</evidence>
<feature type="compositionally biased region" description="Basic and acidic residues" evidence="1">
    <location>
        <begin position="7"/>
        <end position="30"/>
    </location>
</feature>
<name>A0ABR1TW26_9PEZI</name>
<organism evidence="2 3">
    <name type="scientific">Apiospora phragmitis</name>
    <dbReference type="NCBI Taxonomy" id="2905665"/>
    <lineage>
        <taxon>Eukaryota</taxon>
        <taxon>Fungi</taxon>
        <taxon>Dikarya</taxon>
        <taxon>Ascomycota</taxon>
        <taxon>Pezizomycotina</taxon>
        <taxon>Sordariomycetes</taxon>
        <taxon>Xylariomycetidae</taxon>
        <taxon>Amphisphaeriales</taxon>
        <taxon>Apiosporaceae</taxon>
        <taxon>Apiospora</taxon>
    </lineage>
</organism>
<sequence length="122" mass="13924">MSTQGEPVKDTKVSQEGKDGKGPWNKENKNKFQNPEANTSIPAKKLPNEAYDALTETGATERCVQTISSEFRELRVAAQYSLPWPSAITYTNQGLTAWDRAYRNCKKDWTERRRKENAGILW</sequence>
<dbReference type="Proteomes" id="UP001480595">
    <property type="component" value="Unassembled WGS sequence"/>
</dbReference>
<accession>A0ABR1TW26</accession>
<keyword evidence="3" id="KW-1185">Reference proteome</keyword>
<proteinExistence type="predicted"/>
<gene>
    <name evidence="2" type="ORF">PG994_011806</name>
</gene>
<protein>
    <submittedName>
        <fullName evidence="2">Cytochrome c oxidase-assembly factor cox-23-mitochondrial</fullName>
    </submittedName>
</protein>
<comment type="caution">
    <text evidence="2">The sequence shown here is derived from an EMBL/GenBank/DDBJ whole genome shotgun (WGS) entry which is preliminary data.</text>
</comment>
<dbReference type="EMBL" id="JAQQWL010000011">
    <property type="protein sequence ID" value="KAK8050076.1"/>
    <property type="molecule type" value="Genomic_DNA"/>
</dbReference>
<reference evidence="2 3" key="1">
    <citation type="submission" date="2023-01" db="EMBL/GenBank/DDBJ databases">
        <title>Analysis of 21 Apiospora genomes using comparative genomics revels a genus with tremendous synthesis potential of carbohydrate active enzymes and secondary metabolites.</title>
        <authorList>
            <person name="Sorensen T."/>
        </authorList>
    </citation>
    <scope>NUCLEOTIDE SEQUENCE [LARGE SCALE GENOMIC DNA]</scope>
    <source>
        <strain evidence="2 3">CBS 135458</strain>
    </source>
</reference>